<dbReference type="Gene3D" id="3.20.20.370">
    <property type="entry name" value="Glycoside hydrolase/deacetylase"/>
    <property type="match status" value="1"/>
</dbReference>
<dbReference type="RefSeq" id="WP_158977692.1">
    <property type="nucleotide sequence ID" value="NZ_WSFO01000002.1"/>
</dbReference>
<evidence type="ECO:0000256" key="1">
    <source>
        <dbReference type="SAM" id="MobiDB-lite"/>
    </source>
</evidence>
<comment type="caution">
    <text evidence="2">The sequence shown here is derived from an EMBL/GenBank/DDBJ whole genome shotgun (WGS) entry which is preliminary data.</text>
</comment>
<proteinExistence type="predicted"/>
<sequence length="544" mass="55734">MRGFLGGVSIGALVAAAGAAMLSLSAPLPKVVDVAVQPPAGTLEPVDATSAPDEAPGQDADLVEAAPAAPEGEAVDDLSALRDADTQPAARPSVGADDTILTESTDTGDNSTSAPDISLQTDTPVVPVETLPAPALPSQESEVVVSSEPAQPPAPVVVPELATITPPTSAPAITPVGPDNGDTVPSSTRSQDIVANPETETAPIAPDVSENATVAAPDVGVDVPVLATPEVGNVPIGTLPSILPTVDNAPAEQLVPGESRDEVSDTAEEDAVSERIAALPTTLGAQTRTDGPTIGTPVVPLTERNRLNESGISNGSQDGSPFELYAEPLDNPEGRPLMAIVLIDDENSIGAEALVGFPYPLSFAIDPEDPKAAEKMAARRAAGFEVLVLTNLPREAAPQDAETSLAVWFDTLPETIAVLEGTGTGFQGNRPLADQVSAFAAASGRGLLTQDHGLNTVQKLAARDGIPAAVVFRDFDGAGQNPRAIRRFLDQAAFRAGQEGAVIMLGRVQPDTISALLLWGLQDRATRVALSPVSAALSQQVIDR</sequence>
<protein>
    <submittedName>
        <fullName evidence="2">Divergent polysaccharide deacetylase family protein</fullName>
    </submittedName>
</protein>
<organism evidence="2 3">
    <name type="scientific">Parasedimentitalea maritima</name>
    <dbReference type="NCBI Taxonomy" id="2578117"/>
    <lineage>
        <taxon>Bacteria</taxon>
        <taxon>Pseudomonadati</taxon>
        <taxon>Pseudomonadota</taxon>
        <taxon>Alphaproteobacteria</taxon>
        <taxon>Rhodobacterales</taxon>
        <taxon>Paracoccaceae</taxon>
        <taxon>Parasedimentitalea</taxon>
    </lineage>
</organism>
<feature type="compositionally biased region" description="Polar residues" evidence="1">
    <location>
        <begin position="101"/>
        <end position="120"/>
    </location>
</feature>
<dbReference type="EMBL" id="WSFO01000002">
    <property type="protein sequence ID" value="KAE9631720.1"/>
    <property type="molecule type" value="Genomic_DNA"/>
</dbReference>
<dbReference type="Proteomes" id="UP000441586">
    <property type="component" value="Unassembled WGS sequence"/>
</dbReference>
<dbReference type="InterPro" id="IPR011330">
    <property type="entry name" value="Glyco_hydro/deAcase_b/a-brl"/>
</dbReference>
<dbReference type="Pfam" id="PF04748">
    <property type="entry name" value="Polysacc_deac_2"/>
    <property type="match status" value="1"/>
</dbReference>
<accession>A0A6A4RF57</accession>
<dbReference type="InterPro" id="IPR006837">
    <property type="entry name" value="Divergent_DAC"/>
</dbReference>
<dbReference type="GO" id="GO:0005975">
    <property type="term" value="P:carbohydrate metabolic process"/>
    <property type="evidence" value="ECO:0007669"/>
    <property type="project" value="InterPro"/>
</dbReference>
<dbReference type="CDD" id="cd10936">
    <property type="entry name" value="CE4_DAC2"/>
    <property type="match status" value="1"/>
</dbReference>
<dbReference type="AlphaFoldDB" id="A0A6A4RF57"/>
<feature type="region of interest" description="Disordered" evidence="1">
    <location>
        <begin position="168"/>
        <end position="189"/>
    </location>
</feature>
<evidence type="ECO:0000313" key="2">
    <source>
        <dbReference type="EMBL" id="KAE9631720.1"/>
    </source>
</evidence>
<evidence type="ECO:0000313" key="3">
    <source>
        <dbReference type="Proteomes" id="UP000441586"/>
    </source>
</evidence>
<dbReference type="SUPFAM" id="SSF88713">
    <property type="entry name" value="Glycoside hydrolase/deacetylase"/>
    <property type="match status" value="1"/>
</dbReference>
<reference evidence="2 3" key="1">
    <citation type="submission" date="2019-12" db="EMBL/GenBank/DDBJ databases">
        <authorList>
            <person name="Zhang Y.-J."/>
        </authorList>
    </citation>
    <scope>NUCLEOTIDE SEQUENCE [LARGE SCALE GENOMIC DNA]</scope>
    <source>
        <strain evidence="2 3">H18S-6</strain>
    </source>
</reference>
<gene>
    <name evidence="2" type="ORF">GP644_05275</name>
</gene>
<feature type="region of interest" description="Disordered" evidence="1">
    <location>
        <begin position="85"/>
        <end position="120"/>
    </location>
</feature>
<feature type="region of interest" description="Disordered" evidence="1">
    <location>
        <begin position="279"/>
        <end position="299"/>
    </location>
</feature>
<name>A0A6A4RF57_9RHOB</name>